<feature type="compositionally biased region" description="Acidic residues" evidence="5">
    <location>
        <begin position="212"/>
        <end position="224"/>
    </location>
</feature>
<evidence type="ECO:0000313" key="8">
    <source>
        <dbReference type="Proteomes" id="UP000199236"/>
    </source>
</evidence>
<keyword evidence="2" id="KW-0812">Transmembrane</keyword>
<evidence type="ECO:0000256" key="4">
    <source>
        <dbReference type="ARBA" id="ARBA00023136"/>
    </source>
</evidence>
<keyword evidence="3" id="KW-1133">Transmembrane helix</keyword>
<name>A0A1I5G458_9HYPH</name>
<dbReference type="STRING" id="655353.SAMN04488056_104348"/>
<dbReference type="AlphaFoldDB" id="A0A1I5G458"/>
<dbReference type="RefSeq" id="WP_090071951.1">
    <property type="nucleotide sequence ID" value="NZ_FOVR01000004.1"/>
</dbReference>
<keyword evidence="4" id="KW-0472">Membrane</keyword>
<reference evidence="7 8" key="1">
    <citation type="submission" date="2016-10" db="EMBL/GenBank/DDBJ databases">
        <authorList>
            <person name="de Groot N.N."/>
        </authorList>
    </citation>
    <scope>NUCLEOTIDE SEQUENCE [LARGE SCALE GENOMIC DNA]</scope>
    <source>
        <strain evidence="7 8">CGMCC 1.9157</strain>
    </source>
</reference>
<evidence type="ECO:0000259" key="6">
    <source>
        <dbReference type="PROSITE" id="PS52015"/>
    </source>
</evidence>
<dbReference type="Gene3D" id="3.30.1150.10">
    <property type="match status" value="1"/>
</dbReference>
<gene>
    <name evidence="7" type="ORF">SAMN04488056_104348</name>
</gene>
<keyword evidence="8" id="KW-1185">Reference proteome</keyword>
<feature type="region of interest" description="Disordered" evidence="5">
    <location>
        <begin position="457"/>
        <end position="478"/>
    </location>
</feature>
<proteinExistence type="predicted"/>
<feature type="domain" description="TonB C-terminal" evidence="6">
    <location>
        <begin position="396"/>
        <end position="486"/>
    </location>
</feature>
<evidence type="ECO:0000256" key="2">
    <source>
        <dbReference type="ARBA" id="ARBA00022692"/>
    </source>
</evidence>
<protein>
    <submittedName>
        <fullName evidence="7">TonB family C-terminal domain-containing protein</fullName>
    </submittedName>
</protein>
<feature type="region of interest" description="Disordered" evidence="5">
    <location>
        <begin position="284"/>
        <end position="397"/>
    </location>
</feature>
<dbReference type="EMBL" id="FOVR01000004">
    <property type="protein sequence ID" value="SFO30784.1"/>
    <property type="molecule type" value="Genomic_DNA"/>
</dbReference>
<evidence type="ECO:0000256" key="1">
    <source>
        <dbReference type="ARBA" id="ARBA00004167"/>
    </source>
</evidence>
<feature type="compositionally biased region" description="Low complexity" evidence="5">
    <location>
        <begin position="254"/>
        <end position="264"/>
    </location>
</feature>
<dbReference type="GO" id="GO:0016020">
    <property type="term" value="C:membrane"/>
    <property type="evidence" value="ECO:0007669"/>
    <property type="project" value="UniProtKB-SubCell"/>
</dbReference>
<dbReference type="SUPFAM" id="SSF74653">
    <property type="entry name" value="TolA/TonB C-terminal domain"/>
    <property type="match status" value="1"/>
</dbReference>
<evidence type="ECO:0000256" key="3">
    <source>
        <dbReference type="ARBA" id="ARBA00022989"/>
    </source>
</evidence>
<dbReference type="GO" id="GO:0055085">
    <property type="term" value="P:transmembrane transport"/>
    <property type="evidence" value="ECO:0007669"/>
    <property type="project" value="InterPro"/>
</dbReference>
<dbReference type="InterPro" id="IPR006260">
    <property type="entry name" value="TonB/TolA_C"/>
</dbReference>
<accession>A0A1I5G458</accession>
<evidence type="ECO:0000313" key="7">
    <source>
        <dbReference type="EMBL" id="SFO30784.1"/>
    </source>
</evidence>
<organism evidence="7 8">
    <name type="scientific">Cohaesibacter marisflavi</name>
    <dbReference type="NCBI Taxonomy" id="655353"/>
    <lineage>
        <taxon>Bacteria</taxon>
        <taxon>Pseudomonadati</taxon>
        <taxon>Pseudomonadota</taxon>
        <taxon>Alphaproteobacteria</taxon>
        <taxon>Hyphomicrobiales</taxon>
        <taxon>Cohaesibacteraceae</taxon>
    </lineage>
</organism>
<dbReference type="PROSITE" id="PS52015">
    <property type="entry name" value="TONB_CTD"/>
    <property type="match status" value="1"/>
</dbReference>
<feature type="compositionally biased region" description="Low complexity" evidence="5">
    <location>
        <begin position="346"/>
        <end position="368"/>
    </location>
</feature>
<dbReference type="Pfam" id="PF03544">
    <property type="entry name" value="TonB_C"/>
    <property type="match status" value="1"/>
</dbReference>
<comment type="subcellular location">
    <subcellularLocation>
        <location evidence="1">Membrane</location>
        <topology evidence="1">Single-pass membrane protein</topology>
    </subcellularLocation>
</comment>
<dbReference type="InterPro" id="IPR037682">
    <property type="entry name" value="TonB_C"/>
</dbReference>
<feature type="region of interest" description="Disordered" evidence="5">
    <location>
        <begin position="104"/>
        <end position="264"/>
    </location>
</feature>
<dbReference type="Proteomes" id="UP000199236">
    <property type="component" value="Unassembled WGS sequence"/>
</dbReference>
<evidence type="ECO:0000256" key="5">
    <source>
        <dbReference type="SAM" id="MobiDB-lite"/>
    </source>
</evidence>
<dbReference type="NCBIfam" id="TIGR01352">
    <property type="entry name" value="tonB_Cterm"/>
    <property type="match status" value="1"/>
</dbReference>
<feature type="region of interest" description="Disordered" evidence="5">
    <location>
        <begin position="64"/>
        <end position="92"/>
    </location>
</feature>
<sequence>MTRLALWVVCICAGVLVHLALAFAYWAELDGESRYDMGGAFMGNMQVSIMPDMGQGTAGGNQDVMANGDGEEVDSEPMSAQVPAQEPAQMPALEPSETVADAMADPASTQTQANETELKEPSEPEVVASDATEPEPSFEPNIPETIDAAETATPDDEPVFADKSEVDASPATEPVAEPQTGPVVATKEPEPQSPEPVVPSITGSETKLQAETEPEPDEPEEPQPEEGAVLRAPVSKPAPEPLLASKPAIKPEMEAAPAPQPEVEMAVEDERVDPVQPMMLPKFAPVAEAKPEEDPSEEEAEPAQQVSLMQGGALTALPASAPRPKIKPAPAPKGLRVTKAEGLKDGGSSQTARSSSSRKAAGAARNSGHSPKASVRGDGGTSNKAGGAGSRGVRASYATQLRRWIERHKRYPRSAKMRGVQGQGVVRIVINQSGRVLKSTLVKSAGDRYLDDEIRSLPMRASPAPKPPKEFSGARHTLTLPVRFSR</sequence>
<dbReference type="OrthoDB" id="7876885at2"/>